<dbReference type="Proteomes" id="UP000218896">
    <property type="component" value="Unassembled WGS sequence"/>
</dbReference>
<dbReference type="InterPro" id="IPR002129">
    <property type="entry name" value="PyrdxlP-dep_de-COase"/>
</dbReference>
<comment type="caution">
    <text evidence="6">The sequence shown here is derived from an EMBL/GenBank/DDBJ whole genome shotgun (WGS) entry which is preliminary data.</text>
</comment>
<dbReference type="Gene3D" id="3.90.1150.170">
    <property type="match status" value="2"/>
</dbReference>
<dbReference type="GO" id="GO:0008483">
    <property type="term" value="F:transaminase activity"/>
    <property type="evidence" value="ECO:0007669"/>
    <property type="project" value="UniProtKB-KW"/>
</dbReference>
<dbReference type="OrthoDB" id="9803665at2"/>
<dbReference type="PANTHER" id="PTHR42735">
    <property type="match status" value="1"/>
</dbReference>
<organism evidence="6 7">
    <name type="scientific">Halovibrio salipaludis</name>
    <dbReference type="NCBI Taxonomy" id="2032626"/>
    <lineage>
        <taxon>Bacteria</taxon>
        <taxon>Pseudomonadati</taxon>
        <taxon>Pseudomonadota</taxon>
        <taxon>Gammaproteobacteria</taxon>
        <taxon>Oceanospirillales</taxon>
        <taxon>Halomonadaceae</taxon>
        <taxon>Halovibrio</taxon>
    </lineage>
</organism>
<dbReference type="GO" id="GO:0019752">
    <property type="term" value="P:carboxylic acid metabolic process"/>
    <property type="evidence" value="ECO:0007669"/>
    <property type="project" value="InterPro"/>
</dbReference>
<evidence type="ECO:0000256" key="5">
    <source>
        <dbReference type="RuleBase" id="RU000382"/>
    </source>
</evidence>
<dbReference type="GO" id="GO:0030149">
    <property type="term" value="P:sphingolipid catabolic process"/>
    <property type="evidence" value="ECO:0007669"/>
    <property type="project" value="TreeGrafter"/>
</dbReference>
<feature type="modified residue" description="N6-(pyridoxal phosphate)lysine" evidence="4">
    <location>
        <position position="260"/>
    </location>
</feature>
<comment type="cofactor">
    <cofactor evidence="1 4 5">
        <name>pyridoxal 5'-phosphate</name>
        <dbReference type="ChEBI" id="CHEBI:597326"/>
    </cofactor>
</comment>
<keyword evidence="6" id="KW-0032">Aminotransferase</keyword>
<evidence type="ECO:0000256" key="3">
    <source>
        <dbReference type="ARBA" id="ARBA00023239"/>
    </source>
</evidence>
<evidence type="ECO:0000256" key="4">
    <source>
        <dbReference type="PIRSR" id="PIRSR602129-50"/>
    </source>
</evidence>
<keyword evidence="7" id="KW-1185">Reference proteome</keyword>
<dbReference type="Gene3D" id="3.40.640.10">
    <property type="entry name" value="Type I PLP-dependent aspartate aminotransferase-like (Major domain)"/>
    <property type="match status" value="1"/>
</dbReference>
<keyword evidence="6" id="KW-0808">Transferase</keyword>
<protein>
    <submittedName>
        <fullName evidence="6">Aspartate aminotransferase family protein</fullName>
    </submittedName>
</protein>
<name>A0A2A2FCT5_9GAMM</name>
<comment type="similarity">
    <text evidence="5">Belongs to the group II decarboxylase family.</text>
</comment>
<evidence type="ECO:0000313" key="7">
    <source>
        <dbReference type="Proteomes" id="UP000218896"/>
    </source>
</evidence>
<dbReference type="GO" id="GO:0016020">
    <property type="term" value="C:membrane"/>
    <property type="evidence" value="ECO:0007669"/>
    <property type="project" value="GOC"/>
</dbReference>
<reference evidence="6 7" key="1">
    <citation type="submission" date="2017-08" db="EMBL/GenBank/DDBJ databases">
        <title>Halovibrio sewagensis sp. nov., isolated from wastewater of high salinity.</title>
        <authorList>
            <person name="Dong X."/>
            <person name="Zhang G."/>
        </authorList>
    </citation>
    <scope>NUCLEOTIDE SEQUENCE [LARGE SCALE GENOMIC DNA]</scope>
    <source>
        <strain evidence="6 7">YL5-2</strain>
    </source>
</reference>
<evidence type="ECO:0000256" key="2">
    <source>
        <dbReference type="ARBA" id="ARBA00022898"/>
    </source>
</evidence>
<gene>
    <name evidence="6" type="ORF">CK501_04260</name>
</gene>
<dbReference type="GO" id="GO:0008117">
    <property type="term" value="F:sphinganine-1-phosphate aldolase activity"/>
    <property type="evidence" value="ECO:0007669"/>
    <property type="project" value="TreeGrafter"/>
</dbReference>
<dbReference type="RefSeq" id="WP_095616457.1">
    <property type="nucleotide sequence ID" value="NZ_NSKD01000001.1"/>
</dbReference>
<dbReference type="InterPro" id="IPR050477">
    <property type="entry name" value="GrpII_AminoAcid_Decarb"/>
</dbReference>
<sequence>MSKDEDFSFQPEALSRALSLLSEYAAEQASVVPEPPSFRLSEGLPAEGIGGIAALENLAGDFFPSAARLGHPGYFAHMDPPTPWFTWVGALWAASCNQNLLHTDTGKGARELEEKVVASLSSSFGMNGGHLVPGSTLANITALWAARELRGIRNVVVSDMAHLSIRKAASLLNLNLYEVPTNSQHQLQPEAVADVEMDETAVVLMAGTVAAGAIDPLDAFPEAAWRHVDAAWGGPLRLTRYAGLLDGVEAADSVSMSAHKWLFQPKDSAIVMFRRPDEAHDAISFGGGYLAVPNVGLLGSHGSTALPLAATLLAWGRQGIAARIEHCMQLAERLAARIDEEPALELFGSPVTGVVLWRPRNESPSAVRERMEGAFVSLTQIGGESWFRSVAANPQADPDRVVDSALSALRRGP</sequence>
<accession>A0A2A2FCT5</accession>
<dbReference type="EMBL" id="NSKD01000001">
    <property type="protein sequence ID" value="PAU82363.1"/>
    <property type="molecule type" value="Genomic_DNA"/>
</dbReference>
<dbReference type="InterPro" id="IPR015424">
    <property type="entry name" value="PyrdxlP-dep_Trfase"/>
</dbReference>
<dbReference type="SUPFAM" id="SSF53383">
    <property type="entry name" value="PLP-dependent transferases"/>
    <property type="match status" value="1"/>
</dbReference>
<keyword evidence="3 5" id="KW-0456">Lyase</keyword>
<evidence type="ECO:0000313" key="6">
    <source>
        <dbReference type="EMBL" id="PAU82363.1"/>
    </source>
</evidence>
<dbReference type="AlphaFoldDB" id="A0A2A2FCT5"/>
<keyword evidence="2 4" id="KW-0663">Pyridoxal phosphate</keyword>
<dbReference type="GO" id="GO:0030170">
    <property type="term" value="F:pyridoxal phosphate binding"/>
    <property type="evidence" value="ECO:0007669"/>
    <property type="project" value="InterPro"/>
</dbReference>
<proteinExistence type="inferred from homology"/>
<dbReference type="InterPro" id="IPR015421">
    <property type="entry name" value="PyrdxlP-dep_Trfase_major"/>
</dbReference>
<dbReference type="Pfam" id="PF00282">
    <property type="entry name" value="Pyridoxal_deC"/>
    <property type="match status" value="1"/>
</dbReference>
<dbReference type="PANTHER" id="PTHR42735:SF6">
    <property type="entry name" value="SPHINGOSINE-1-PHOSPHATE LYASE 1"/>
    <property type="match status" value="1"/>
</dbReference>
<evidence type="ECO:0000256" key="1">
    <source>
        <dbReference type="ARBA" id="ARBA00001933"/>
    </source>
</evidence>